<feature type="chain" id="PRO_5046491116" evidence="1">
    <location>
        <begin position="22"/>
        <end position="168"/>
    </location>
</feature>
<name>A0ABN8E856_9VIBR</name>
<sequence length="168" mass="19339">MARFIFILCFISFVSPSFAFASQINRFEIKYLSYVYHAYDPDYDGTEHFGNQFFSIGYDLTPRHNFLVGTFKNSQDNRCFATGLDYVWANFNNGWRFKGSYLYAGEFFFDDFSSCGDEGVYSKVKKVTGVGFAPYINHYFEYSFSHSTAIAFGVLLPGIVVINFSTKF</sequence>
<proteinExistence type="predicted"/>
<dbReference type="Proteomes" id="UP000838748">
    <property type="component" value="Unassembled WGS sequence"/>
</dbReference>
<dbReference type="RefSeq" id="WP_237363493.1">
    <property type="nucleotide sequence ID" value="NZ_CAKLDM010000002.1"/>
</dbReference>
<reference evidence="2" key="1">
    <citation type="submission" date="2021-11" db="EMBL/GenBank/DDBJ databases">
        <authorList>
            <person name="Rodrigo-Torres L."/>
            <person name="Arahal R. D."/>
            <person name="Lucena T."/>
        </authorList>
    </citation>
    <scope>NUCLEOTIDE SEQUENCE</scope>
    <source>
        <strain evidence="2">CECT 7928</strain>
    </source>
</reference>
<comment type="caution">
    <text evidence="2">The sequence shown here is derived from an EMBL/GenBank/DDBJ whole genome shotgun (WGS) entry which is preliminary data.</text>
</comment>
<evidence type="ECO:0000313" key="3">
    <source>
        <dbReference type="Proteomes" id="UP000838748"/>
    </source>
</evidence>
<keyword evidence="3" id="KW-1185">Reference proteome</keyword>
<evidence type="ECO:0000313" key="2">
    <source>
        <dbReference type="EMBL" id="CAH0542084.1"/>
    </source>
</evidence>
<feature type="signal peptide" evidence="1">
    <location>
        <begin position="1"/>
        <end position="21"/>
    </location>
</feature>
<evidence type="ECO:0000256" key="1">
    <source>
        <dbReference type="SAM" id="SignalP"/>
    </source>
</evidence>
<organism evidence="2 3">
    <name type="scientific">Vibrio marisflavi CECT 7928</name>
    <dbReference type="NCBI Taxonomy" id="634439"/>
    <lineage>
        <taxon>Bacteria</taxon>
        <taxon>Pseudomonadati</taxon>
        <taxon>Pseudomonadota</taxon>
        <taxon>Gammaproteobacteria</taxon>
        <taxon>Vibrionales</taxon>
        <taxon>Vibrionaceae</taxon>
        <taxon>Vibrio</taxon>
    </lineage>
</organism>
<gene>
    <name evidence="2" type="ORF">VMF7928_04077</name>
</gene>
<dbReference type="EMBL" id="CAKLDM010000002">
    <property type="protein sequence ID" value="CAH0542084.1"/>
    <property type="molecule type" value="Genomic_DNA"/>
</dbReference>
<protein>
    <submittedName>
        <fullName evidence="2">Uncharacterized protein</fullName>
    </submittedName>
</protein>
<accession>A0ABN8E856</accession>
<keyword evidence="1" id="KW-0732">Signal</keyword>